<feature type="compositionally biased region" description="Basic and acidic residues" evidence="1">
    <location>
        <begin position="9"/>
        <end position="28"/>
    </location>
</feature>
<gene>
    <name evidence="2" type="ORF">A6R68_07066</name>
</gene>
<feature type="region of interest" description="Disordered" evidence="1">
    <location>
        <begin position="1"/>
        <end position="28"/>
    </location>
</feature>
<proteinExistence type="predicted"/>
<comment type="caution">
    <text evidence="2">The sequence shown here is derived from an EMBL/GenBank/DDBJ whole genome shotgun (WGS) entry which is preliminary data.</text>
</comment>
<protein>
    <submittedName>
        <fullName evidence="2">Uncharacterized protein</fullName>
    </submittedName>
</protein>
<dbReference type="AlphaFoldDB" id="A0A1A6GDU3"/>
<dbReference type="Proteomes" id="UP000092124">
    <property type="component" value="Unassembled WGS sequence"/>
</dbReference>
<accession>A0A1A6GDU3</accession>
<keyword evidence="3" id="KW-1185">Reference proteome</keyword>
<evidence type="ECO:0000313" key="3">
    <source>
        <dbReference type="Proteomes" id="UP000092124"/>
    </source>
</evidence>
<reference evidence="2 3" key="1">
    <citation type="submission" date="2016-06" db="EMBL/GenBank/DDBJ databases">
        <title>The Draft Genome Sequence and Annotation of the Desert Woodrat Neotoma lepida.</title>
        <authorList>
            <person name="Campbell M."/>
            <person name="Oakeson K.F."/>
            <person name="Yandell M."/>
            <person name="Halpert J.R."/>
            <person name="Dearing D."/>
        </authorList>
    </citation>
    <scope>NUCLEOTIDE SEQUENCE [LARGE SCALE GENOMIC DNA]</scope>
    <source>
        <strain evidence="2">417</strain>
        <tissue evidence="2">Liver</tissue>
    </source>
</reference>
<evidence type="ECO:0000256" key="1">
    <source>
        <dbReference type="SAM" id="MobiDB-lite"/>
    </source>
</evidence>
<name>A0A1A6GDU3_NEOLE</name>
<dbReference type="EMBL" id="LZPO01097208">
    <property type="protein sequence ID" value="OBS64393.1"/>
    <property type="molecule type" value="Genomic_DNA"/>
</dbReference>
<sequence>MFTEQFASRVEERERKESRREEGGAWDRRVSVQQERWPELGGWHRGYHGSAVPALSLGSGNSQRRPTAHLRGLEGV</sequence>
<evidence type="ECO:0000313" key="2">
    <source>
        <dbReference type="EMBL" id="OBS64393.1"/>
    </source>
</evidence>
<feature type="region of interest" description="Disordered" evidence="1">
    <location>
        <begin position="54"/>
        <end position="76"/>
    </location>
</feature>
<organism evidence="2 3">
    <name type="scientific">Neotoma lepida</name>
    <name type="common">Desert woodrat</name>
    <dbReference type="NCBI Taxonomy" id="56216"/>
    <lineage>
        <taxon>Eukaryota</taxon>
        <taxon>Metazoa</taxon>
        <taxon>Chordata</taxon>
        <taxon>Craniata</taxon>
        <taxon>Vertebrata</taxon>
        <taxon>Euteleostomi</taxon>
        <taxon>Mammalia</taxon>
        <taxon>Eutheria</taxon>
        <taxon>Euarchontoglires</taxon>
        <taxon>Glires</taxon>
        <taxon>Rodentia</taxon>
        <taxon>Myomorpha</taxon>
        <taxon>Muroidea</taxon>
        <taxon>Cricetidae</taxon>
        <taxon>Neotominae</taxon>
        <taxon>Neotoma</taxon>
    </lineage>
</organism>